<evidence type="ECO:0000256" key="3">
    <source>
        <dbReference type="ARBA" id="ARBA00022837"/>
    </source>
</evidence>
<feature type="domain" description="Ig-like" evidence="5">
    <location>
        <begin position="799"/>
        <end position="879"/>
    </location>
</feature>
<dbReference type="Pfam" id="PF03160">
    <property type="entry name" value="Calx-beta"/>
    <property type="match status" value="1"/>
</dbReference>
<name>S0FH43_RUMCE</name>
<dbReference type="CDD" id="cd00063">
    <property type="entry name" value="FN3"/>
    <property type="match status" value="3"/>
</dbReference>
<dbReference type="Pfam" id="PF13306">
    <property type="entry name" value="LRR_5"/>
    <property type="match status" value="1"/>
</dbReference>
<dbReference type="RefSeq" id="WP_004630858.1">
    <property type="nucleotide sequence ID" value="NZ_AORV01000072.1"/>
</dbReference>
<dbReference type="Proteomes" id="UP000014155">
    <property type="component" value="Unassembled WGS sequence"/>
</dbReference>
<evidence type="ECO:0000256" key="1">
    <source>
        <dbReference type="ARBA" id="ARBA00022729"/>
    </source>
</evidence>
<dbReference type="PANTHER" id="PTHR13817">
    <property type="entry name" value="TITIN"/>
    <property type="match status" value="1"/>
</dbReference>
<evidence type="ECO:0000313" key="8">
    <source>
        <dbReference type="EMBL" id="EMS69131.1"/>
    </source>
</evidence>
<dbReference type="GO" id="GO:0016020">
    <property type="term" value="C:membrane"/>
    <property type="evidence" value="ECO:0007669"/>
    <property type="project" value="InterPro"/>
</dbReference>
<dbReference type="InterPro" id="IPR003644">
    <property type="entry name" value="Calx_beta"/>
</dbReference>
<feature type="compositionally biased region" description="Low complexity" evidence="4">
    <location>
        <begin position="1076"/>
        <end position="1087"/>
    </location>
</feature>
<evidence type="ECO:0000259" key="7">
    <source>
        <dbReference type="PROSITE" id="PS51272"/>
    </source>
</evidence>
<dbReference type="SUPFAM" id="SSF48726">
    <property type="entry name" value="Immunoglobulin"/>
    <property type="match status" value="1"/>
</dbReference>
<dbReference type="GO" id="GO:0007154">
    <property type="term" value="P:cell communication"/>
    <property type="evidence" value="ECO:0007669"/>
    <property type="project" value="InterPro"/>
</dbReference>
<dbReference type="SUPFAM" id="SSF49265">
    <property type="entry name" value="Fibronectin type III"/>
    <property type="match status" value="2"/>
</dbReference>
<reference evidence="8 9" key="1">
    <citation type="journal article" date="2013" name="Genome Announc.">
        <title>Draft Genome Sequence of the Cellulolytic, Mesophilic, Anaerobic Bacterium Clostridium termitidis Strain CT1112 (DSM 5398).</title>
        <authorList>
            <person name="Lal S."/>
            <person name="Ramachandran U."/>
            <person name="Zhang X."/>
            <person name="Munir R."/>
            <person name="Sparling R."/>
            <person name="Levin D.B."/>
        </authorList>
    </citation>
    <scope>NUCLEOTIDE SEQUENCE [LARGE SCALE GENOMIC DNA]</scope>
    <source>
        <strain evidence="8 9">CT1112</strain>
    </source>
</reference>
<evidence type="ECO:0000256" key="2">
    <source>
        <dbReference type="ARBA" id="ARBA00022737"/>
    </source>
</evidence>
<dbReference type="PROSITE" id="PS50835">
    <property type="entry name" value="IG_LIKE"/>
    <property type="match status" value="1"/>
</dbReference>
<dbReference type="Pfam" id="PF13927">
    <property type="entry name" value="Ig_3"/>
    <property type="match status" value="1"/>
</dbReference>
<dbReference type="SMART" id="SM00408">
    <property type="entry name" value="IGc2"/>
    <property type="match status" value="1"/>
</dbReference>
<dbReference type="SMART" id="SM00237">
    <property type="entry name" value="Calx_beta"/>
    <property type="match status" value="1"/>
</dbReference>
<accession>S0FH43</accession>
<dbReference type="InterPro" id="IPR007110">
    <property type="entry name" value="Ig-like_dom"/>
</dbReference>
<dbReference type="Gene3D" id="2.60.40.2030">
    <property type="match status" value="1"/>
</dbReference>
<dbReference type="InterPro" id="IPR050964">
    <property type="entry name" value="Striated_Muscle_Regulatory"/>
</dbReference>
<dbReference type="STRING" id="1195236.CTER_5216"/>
<dbReference type="EMBL" id="AORV01000072">
    <property type="protein sequence ID" value="EMS69131.1"/>
    <property type="molecule type" value="Genomic_DNA"/>
</dbReference>
<dbReference type="InterPro" id="IPR003598">
    <property type="entry name" value="Ig_sub2"/>
</dbReference>
<dbReference type="Pfam" id="PF00041">
    <property type="entry name" value="fn3"/>
    <property type="match status" value="2"/>
</dbReference>
<dbReference type="eggNOG" id="COG4932">
    <property type="taxonomic scope" value="Bacteria"/>
</dbReference>
<dbReference type="SUPFAM" id="SSF52058">
    <property type="entry name" value="L domain-like"/>
    <property type="match status" value="1"/>
</dbReference>
<dbReference type="PATRIC" id="fig|1195236.3.peg.5351"/>
<comment type="caution">
    <text evidence="8">The sequence shown here is derived from an EMBL/GenBank/DDBJ whole genome shotgun (WGS) entry which is preliminary data.</text>
</comment>
<evidence type="ECO:0000256" key="4">
    <source>
        <dbReference type="SAM" id="MobiDB-lite"/>
    </source>
</evidence>
<gene>
    <name evidence="8" type="ORF">CTER_5216</name>
</gene>
<dbReference type="InterPro" id="IPR032675">
    <property type="entry name" value="LRR_dom_sf"/>
</dbReference>
<feature type="domain" description="SLH" evidence="7">
    <location>
        <begin position="1442"/>
        <end position="1501"/>
    </location>
</feature>
<feature type="compositionally biased region" description="Gly residues" evidence="4">
    <location>
        <begin position="1058"/>
        <end position="1075"/>
    </location>
</feature>
<dbReference type="CDD" id="cd00096">
    <property type="entry name" value="Ig"/>
    <property type="match status" value="1"/>
</dbReference>
<dbReference type="eggNOG" id="COG1572">
    <property type="taxonomic scope" value="Bacteria"/>
</dbReference>
<evidence type="ECO:0000313" key="9">
    <source>
        <dbReference type="Proteomes" id="UP000014155"/>
    </source>
</evidence>
<dbReference type="PANTHER" id="PTHR13817:SF73">
    <property type="entry name" value="FIBRONECTIN TYPE-III DOMAIN-CONTAINING PROTEIN"/>
    <property type="match status" value="1"/>
</dbReference>
<dbReference type="SUPFAM" id="SSF141072">
    <property type="entry name" value="CalX-like"/>
    <property type="match status" value="1"/>
</dbReference>
<feature type="domain" description="Fibronectin type-III" evidence="6">
    <location>
        <begin position="619"/>
        <end position="702"/>
    </location>
</feature>
<dbReference type="SMART" id="SM00060">
    <property type="entry name" value="FN3"/>
    <property type="match status" value="4"/>
</dbReference>
<protein>
    <submittedName>
        <fullName evidence="8">S-layer domain-containing protein</fullName>
    </submittedName>
</protein>
<dbReference type="Gene3D" id="3.80.10.10">
    <property type="entry name" value="Ribonuclease Inhibitor"/>
    <property type="match status" value="1"/>
</dbReference>
<dbReference type="InterPro" id="IPR036116">
    <property type="entry name" value="FN3_sf"/>
</dbReference>
<dbReference type="InterPro" id="IPR013783">
    <property type="entry name" value="Ig-like_fold"/>
</dbReference>
<keyword evidence="1" id="KW-0732">Signal</keyword>
<feature type="domain" description="SLH" evidence="7">
    <location>
        <begin position="1371"/>
        <end position="1434"/>
    </location>
</feature>
<dbReference type="eggNOG" id="COG3209">
    <property type="taxonomic scope" value="Bacteria"/>
</dbReference>
<dbReference type="InterPro" id="IPR003961">
    <property type="entry name" value="FN3_dom"/>
</dbReference>
<dbReference type="InterPro" id="IPR026906">
    <property type="entry name" value="LRR_5"/>
</dbReference>
<feature type="domain" description="Fibronectin type-III" evidence="6">
    <location>
        <begin position="703"/>
        <end position="794"/>
    </location>
</feature>
<feature type="domain" description="Fibronectin type-III" evidence="6">
    <location>
        <begin position="965"/>
        <end position="1057"/>
    </location>
</feature>
<dbReference type="InterPro" id="IPR038081">
    <property type="entry name" value="CalX-like_sf"/>
</dbReference>
<evidence type="ECO:0000259" key="6">
    <source>
        <dbReference type="PROSITE" id="PS50853"/>
    </source>
</evidence>
<dbReference type="PROSITE" id="PS50853">
    <property type="entry name" value="FN3"/>
    <property type="match status" value="3"/>
</dbReference>
<organism evidence="8 9">
    <name type="scientific">Ruminiclostridium cellobioparum subsp. termitidis CT1112</name>
    <dbReference type="NCBI Taxonomy" id="1195236"/>
    <lineage>
        <taxon>Bacteria</taxon>
        <taxon>Bacillati</taxon>
        <taxon>Bacillota</taxon>
        <taxon>Clostridia</taxon>
        <taxon>Eubacteriales</taxon>
        <taxon>Oscillospiraceae</taxon>
        <taxon>Ruminiclostridium</taxon>
    </lineage>
</organism>
<sequence length="1501" mass="156849">MFKRKEKLKKIYKNKRKLLSMWLIICFIFAMLPLVPVSAATFVSGGLLYNVLTSGTVEVAQNNYTGTSYTIPKQVTNGGTTYDVVGIGDKAFYQCSSLKTVTINANLKSIGSMAFYYCVALETINLPSTLNTIKSAAFDNNYALKAINIPDNVTAIDHSVFRRCDSLTSLTMKNVTSIGNSSISYCANLESVTVLSNLANLGGLALAYTPKLKTLKLTGVPPASVYQNPFVDEDFGEKDTVDRELILVDSSGTPLTGTAFTNASAAYRAVNDGNTADNKWYSCNIVQPKSTNAGLASVAGQTDSTPGPQPGIKASPIAWEISVLNNVSTLTTANIVRSDPSSAVALYSDSNFSNATSALALADGGTTTAYIKVTAEDTSIVKYYAVAISRAVAPKPGTLAFSSSAYSAAEDGTSVNITVNRTGGSDGSVSVKYATSDGTAAAGSEYTVASGTLTFADGQTSSTFTVDIIDDSVYEGDKTVNLALSNVAGGATLGAPNTAVLTIIDNEPAKPVLAHNVPGNTKSFYSLMEGYGAGNRETLNVKIISTGTNSNVKVVLSGNDANCFILSGNIDALGNGEAGMFTVASKVGLPAGTYNATVTVTSDEFPEGVSFSVIQPVDAPGWFALTAVPGSRQVRLNWDAVPDALYYNVYKDGIYVDTVLDEYSYMVENLTNGTTYNFEVKAENDDHIVIAISDQAASTPAGLPEAPTGVTPIAGDEEVTLYFIPPVDDGGSPITGYVVTTSPGGITVLGTESPITVTDLTNDVSYTFTVRAVNKIGESGESEPSNPVIPTAEPVLTVPGITAQPESRTVRIGQTATFAVTAAGSSPLFYQWKKDGVDIDGATSNTLIINNAQGSDAGSYTCYVSNSAGNTTSNAAALTVNEAGSLVLTAVPGNQAVNLTWNNVPDTVYYNIYKDNLLIETVSGNAYTATGLANGITYNFEVKAMDADMNVIAASGQISATPATNPGIPTAVTAAAGNGQATVSFTPPSDNGGSPITGYIVIANPGGLTAGGTGTSITITGLTNGTDYSFIVKAINSVGMSAGSAPSNAVRPYSPSSGNGGGSSPSTPSGGGGGSSSPSVPSKPDSGVDILVNGKVENAGTANTTTQGSQKVTTITVDSRKLQQKLEAEGDHAVVTIPVNTKADVVIGELNAQMVRNMENRQAVLEVKTETAAYTLPAQQINVNFISEQMGRDVALQDIKVQIAITQPTPETVKIAENSAQKGSFAIVAPPVDFWIKGSYGGKTVEVNKFNAFVERTLAIPEGVDPNKITTGIVMDPGGEVRHVPTQVTVIDGKYYAKINSLTNSTYSVVWHPLEFKDAAGHWAEEAINDMGSRMVISGVGSGIFQPDRDITRAEFTAIVVTALGLKPGMGTVSFTDVQDSDWYSGYIKTAFEYNLISGYNAEKFGPKDSITREQAMAIIARAMKITPLKVELDGGEVQKLLGAYLDGERTAVYAKDGIAACVKAGVVRGRNGNVLDPKKNITRAEVAVIVRNMLQKAELI</sequence>
<keyword evidence="2" id="KW-0677">Repeat</keyword>
<dbReference type="InterPro" id="IPR036179">
    <property type="entry name" value="Ig-like_dom_sf"/>
</dbReference>
<dbReference type="InterPro" id="IPR001119">
    <property type="entry name" value="SLH_dom"/>
</dbReference>
<evidence type="ECO:0000259" key="5">
    <source>
        <dbReference type="PROSITE" id="PS50835"/>
    </source>
</evidence>
<feature type="domain" description="SLH" evidence="7">
    <location>
        <begin position="1311"/>
        <end position="1370"/>
    </location>
</feature>
<proteinExistence type="predicted"/>
<dbReference type="SMART" id="SM00409">
    <property type="entry name" value="IG"/>
    <property type="match status" value="1"/>
</dbReference>
<feature type="region of interest" description="Disordered" evidence="4">
    <location>
        <begin position="1043"/>
        <end position="1088"/>
    </location>
</feature>
<dbReference type="InterPro" id="IPR003599">
    <property type="entry name" value="Ig_sub"/>
</dbReference>
<keyword evidence="9" id="KW-1185">Reference proteome</keyword>
<dbReference type="Pfam" id="PF00395">
    <property type="entry name" value="SLH"/>
    <property type="match status" value="3"/>
</dbReference>
<dbReference type="Gene3D" id="2.60.40.10">
    <property type="entry name" value="Immunoglobulins"/>
    <property type="match status" value="5"/>
</dbReference>
<dbReference type="eggNOG" id="COG3210">
    <property type="taxonomic scope" value="Bacteria"/>
</dbReference>
<keyword evidence="3" id="KW-0106">Calcium</keyword>
<dbReference type="PROSITE" id="PS51272">
    <property type="entry name" value="SLH"/>
    <property type="match status" value="3"/>
</dbReference>